<gene>
    <name evidence="4" type="ORF">HY30_09560</name>
</gene>
<reference evidence="4 5" key="1">
    <citation type="journal article" date="2014" name="Antonie Van Leeuwenhoek">
        <title>Hyphomonas beringensis sp. nov. and Hyphomonas chukchiensis sp. nov., isolated from surface seawater of the Bering Sea and Chukchi Sea.</title>
        <authorList>
            <person name="Li C."/>
            <person name="Lai Q."/>
            <person name="Li G."/>
            <person name="Dong C."/>
            <person name="Wang J."/>
            <person name="Liao Y."/>
            <person name="Shao Z."/>
        </authorList>
    </citation>
    <scope>NUCLEOTIDE SEQUENCE [LARGE SCALE GENOMIC DNA]</scope>
    <source>
        <strain evidence="4 5">BH-BN04-4</strain>
    </source>
</reference>
<dbReference type="InterPro" id="IPR000160">
    <property type="entry name" value="GGDEF_dom"/>
</dbReference>
<dbReference type="eggNOG" id="COG5000">
    <property type="taxonomic scope" value="Bacteria"/>
</dbReference>
<protein>
    <recommendedName>
        <fullName evidence="6">EAL domain-containing protein</fullName>
    </recommendedName>
</protein>
<dbReference type="InterPro" id="IPR050706">
    <property type="entry name" value="Cyclic-di-GMP_PDE-like"/>
</dbReference>
<dbReference type="CDD" id="cd06225">
    <property type="entry name" value="HAMP"/>
    <property type="match status" value="1"/>
</dbReference>
<feature type="domain" description="EAL" evidence="2">
    <location>
        <begin position="483"/>
        <end position="733"/>
    </location>
</feature>
<dbReference type="Pfam" id="PF00990">
    <property type="entry name" value="GGDEF"/>
    <property type="match status" value="1"/>
</dbReference>
<dbReference type="RefSeq" id="WP_034743627.1">
    <property type="nucleotide sequence ID" value="NZ_AWFG01000074.1"/>
</dbReference>
<dbReference type="OrthoDB" id="7279500at2"/>
<proteinExistence type="predicted"/>
<dbReference type="Pfam" id="PF14827">
    <property type="entry name" value="dCache_3"/>
    <property type="match status" value="1"/>
</dbReference>
<dbReference type="InterPro" id="IPR043128">
    <property type="entry name" value="Rev_trsase/Diguanyl_cyclase"/>
</dbReference>
<dbReference type="InterPro" id="IPR001633">
    <property type="entry name" value="EAL_dom"/>
</dbReference>
<feature type="transmembrane region" description="Helical" evidence="1">
    <location>
        <begin position="12"/>
        <end position="33"/>
    </location>
</feature>
<dbReference type="InterPro" id="IPR029787">
    <property type="entry name" value="Nucleotide_cyclase"/>
</dbReference>
<evidence type="ECO:0000313" key="4">
    <source>
        <dbReference type="EMBL" id="KCZ54523.1"/>
    </source>
</evidence>
<evidence type="ECO:0000313" key="5">
    <source>
        <dbReference type="Proteomes" id="UP000027190"/>
    </source>
</evidence>
<dbReference type="InterPro" id="IPR035919">
    <property type="entry name" value="EAL_sf"/>
</dbReference>
<dbReference type="EMBL" id="AWFG01000074">
    <property type="protein sequence ID" value="KCZ54523.1"/>
    <property type="molecule type" value="Genomic_DNA"/>
</dbReference>
<dbReference type="PROSITE" id="PS50885">
    <property type="entry name" value="HAMP"/>
    <property type="match status" value="1"/>
</dbReference>
<dbReference type="GO" id="GO:0007165">
    <property type="term" value="P:signal transduction"/>
    <property type="evidence" value="ECO:0007669"/>
    <property type="project" value="InterPro"/>
</dbReference>
<keyword evidence="1" id="KW-1133">Transmembrane helix</keyword>
<dbReference type="Gene3D" id="6.10.340.10">
    <property type="match status" value="1"/>
</dbReference>
<dbReference type="SUPFAM" id="SSF55073">
    <property type="entry name" value="Nucleotide cyclase"/>
    <property type="match status" value="1"/>
</dbReference>
<feature type="domain" description="HAMP" evidence="3">
    <location>
        <begin position="266"/>
        <end position="317"/>
    </location>
</feature>
<dbReference type="GO" id="GO:0071111">
    <property type="term" value="F:cyclic-guanylate-specific phosphodiesterase activity"/>
    <property type="evidence" value="ECO:0007669"/>
    <property type="project" value="InterPro"/>
</dbReference>
<dbReference type="Gene3D" id="3.20.20.450">
    <property type="entry name" value="EAL domain"/>
    <property type="match status" value="1"/>
</dbReference>
<evidence type="ECO:0008006" key="6">
    <source>
        <dbReference type="Google" id="ProtNLM"/>
    </source>
</evidence>
<evidence type="ECO:0000259" key="3">
    <source>
        <dbReference type="PROSITE" id="PS50885"/>
    </source>
</evidence>
<evidence type="ECO:0000256" key="1">
    <source>
        <dbReference type="SAM" id="Phobius"/>
    </source>
</evidence>
<keyword evidence="1" id="KW-0812">Transmembrane</keyword>
<dbReference type="Proteomes" id="UP000027190">
    <property type="component" value="Unassembled WGS sequence"/>
</dbReference>
<dbReference type="SUPFAM" id="SSF158472">
    <property type="entry name" value="HAMP domain-like"/>
    <property type="match status" value="1"/>
</dbReference>
<dbReference type="STRING" id="1280947.HY30_09560"/>
<dbReference type="SMART" id="SM00052">
    <property type="entry name" value="EAL"/>
    <property type="match status" value="1"/>
</dbReference>
<dbReference type="PROSITE" id="PS50883">
    <property type="entry name" value="EAL"/>
    <property type="match status" value="1"/>
</dbReference>
<comment type="caution">
    <text evidence="4">The sequence shown here is derived from an EMBL/GenBank/DDBJ whole genome shotgun (WGS) entry which is preliminary data.</text>
</comment>
<dbReference type="Pfam" id="PF00563">
    <property type="entry name" value="EAL"/>
    <property type="match status" value="1"/>
</dbReference>
<dbReference type="PATRIC" id="fig|1280947.3.peg.3363"/>
<dbReference type="InterPro" id="IPR029150">
    <property type="entry name" value="dCache_3"/>
</dbReference>
<sequence>MFRHLKTKLTLAYGGLLGLILLAVAGLVLVSVAHSARTNVGAELEATASVYERLWQVNEAQLADNADLMSRDFGFREAVATHDSETVASALENLRNRLGLARAFLVFEDGSALEAGQGRSLTTPAAVMDAVLADDHASGLLAISGVQYQAVSAPVMAPRRVGWVIFASRLDTNELHELESLSPIDLSASIVPADAEGDVNLPPVPNGMIRASTPLDGFGALPAGQLVLNYPLKAAMAPFRPMLVAIAFLAFGGLCVLVICSWFISRTLTLPITRLDEATRQIASGVPVDLNVGSVDEIGRLAQSFSVMAREIELREQSILKMSLTDTETLLPNRRALYQAIDQIDPHDGGMMCVAIGIDRLSQIMTAIGQSATNELMATFGARLQQHELGGTTGIVASDVIGILVPVSNGLSIVQQILDDVSHPISVSGELIDIELSAGCCEIGKYGVLSPVDEAMVALQQGRSRRERVQLFDVDLYGDPSGTLSLMSDMVTGLSDGSIFLAYQPKFDLRRGEVRSVEALLRWDHPVRGKVAPDRFVEFAEETGHIRPLSQWVISRAKADREIMAAAGHDLKMSVNVSGRLLTDTAFLDWAIAELDGACDRFCFEVTETAVIDDPKIALANIERVRAVGIEISIDDYGSGLSSLSYLKQIPAQELKIDKSFVLSLKSHSSDALLIKSTIDLAHSLGMTVTVEGVETADVLHLLQAMGADVAQGYHIARPMALAGMMDFLMAGAQPDKQSVLGALPSSANRKSAL</sequence>
<dbReference type="Pfam" id="PF00672">
    <property type="entry name" value="HAMP"/>
    <property type="match status" value="1"/>
</dbReference>
<feature type="transmembrane region" description="Helical" evidence="1">
    <location>
        <begin position="242"/>
        <end position="264"/>
    </location>
</feature>
<dbReference type="GO" id="GO:0016020">
    <property type="term" value="C:membrane"/>
    <property type="evidence" value="ECO:0007669"/>
    <property type="project" value="InterPro"/>
</dbReference>
<keyword evidence="1" id="KW-0472">Membrane</keyword>
<dbReference type="Gene3D" id="3.30.70.270">
    <property type="match status" value="1"/>
</dbReference>
<dbReference type="SMART" id="SM00304">
    <property type="entry name" value="HAMP"/>
    <property type="match status" value="1"/>
</dbReference>
<dbReference type="SMART" id="SM00267">
    <property type="entry name" value="GGDEF"/>
    <property type="match status" value="1"/>
</dbReference>
<keyword evidence="5" id="KW-1185">Reference proteome</keyword>
<dbReference type="PANTHER" id="PTHR33121:SF79">
    <property type="entry name" value="CYCLIC DI-GMP PHOSPHODIESTERASE PDED-RELATED"/>
    <property type="match status" value="1"/>
</dbReference>
<accession>A0A062U9W0</accession>
<dbReference type="AlphaFoldDB" id="A0A062U9W0"/>
<organism evidence="4 5">
    <name type="scientific">Hyphomonas chukchiensis</name>
    <dbReference type="NCBI Taxonomy" id="1280947"/>
    <lineage>
        <taxon>Bacteria</taxon>
        <taxon>Pseudomonadati</taxon>
        <taxon>Pseudomonadota</taxon>
        <taxon>Alphaproteobacteria</taxon>
        <taxon>Hyphomonadales</taxon>
        <taxon>Hyphomonadaceae</taxon>
        <taxon>Hyphomonas</taxon>
    </lineage>
</organism>
<name>A0A062U9W0_9PROT</name>
<dbReference type="InterPro" id="IPR003660">
    <property type="entry name" value="HAMP_dom"/>
</dbReference>
<dbReference type="eggNOG" id="COG2200">
    <property type="taxonomic scope" value="Bacteria"/>
</dbReference>
<dbReference type="SUPFAM" id="SSF141868">
    <property type="entry name" value="EAL domain-like"/>
    <property type="match status" value="1"/>
</dbReference>
<dbReference type="PANTHER" id="PTHR33121">
    <property type="entry name" value="CYCLIC DI-GMP PHOSPHODIESTERASE PDEF"/>
    <property type="match status" value="1"/>
</dbReference>
<evidence type="ECO:0000259" key="2">
    <source>
        <dbReference type="PROSITE" id="PS50883"/>
    </source>
</evidence>
<dbReference type="CDD" id="cd01948">
    <property type="entry name" value="EAL"/>
    <property type="match status" value="1"/>
</dbReference>